<protein>
    <submittedName>
        <fullName evidence="2">Uncharacterized protein</fullName>
    </submittedName>
</protein>
<evidence type="ECO:0000313" key="3">
    <source>
        <dbReference type="Proteomes" id="UP000650833"/>
    </source>
</evidence>
<gene>
    <name evidence="2" type="ORF">INT46_006285</name>
</gene>
<feature type="coiled-coil region" evidence="1">
    <location>
        <begin position="267"/>
        <end position="330"/>
    </location>
</feature>
<evidence type="ECO:0000256" key="1">
    <source>
        <dbReference type="SAM" id="Coils"/>
    </source>
</evidence>
<dbReference type="AlphaFoldDB" id="A0A8H7V3T5"/>
<sequence length="510" mass="59559">MDQKAKFHQCKTRNEQQLLNIKKLESQIAQVRTQIDTRKSSIHNIKRKQIQYKRTKQKQLHIEPISNELKVTSSSVMVSGRRDLTQLLPTTPEMICKKLELYIKRQFEKQQFINATEISQIKQLINRLPEKHDKRQSNQMVDLLLCQVKDMGVKKEKYDYKVLETQEYKEIEKYESTQKIKIQQLSKRKEDLEIETRDAETNLIRRIRELHADPAVQSAIAKNIRVKAANHQVDVELQSLMNQADLLVKNIKSSKEFESPVNKESLMKNTENKMSKIVEQVKSLMNANETGNDAIRNDRVQVKDENRETIEQLLDDIKKEKVRLQLERLNTHKSNTITAGSDEDNDATIIKNILSPYSAISITEALSEIVNIVESVNYLSKKSVENICTDIRDTLEKLVKKWESSLKKQNIPIPQDIPEYHDGIDNVIQSVDALRDHLEHTELQYIQEQEEKLRDKIKTTQDVDDEIKAAQSLINERLLIKLVGREYEIQSKNFSEWLEQLKVDVKEDNI</sequence>
<proteinExistence type="predicted"/>
<dbReference type="Proteomes" id="UP000650833">
    <property type="component" value="Unassembled WGS sequence"/>
</dbReference>
<accession>A0A8H7V3T5</accession>
<organism evidence="2 3">
    <name type="scientific">Mucor plumbeus</name>
    <dbReference type="NCBI Taxonomy" id="97098"/>
    <lineage>
        <taxon>Eukaryota</taxon>
        <taxon>Fungi</taxon>
        <taxon>Fungi incertae sedis</taxon>
        <taxon>Mucoromycota</taxon>
        <taxon>Mucoromycotina</taxon>
        <taxon>Mucoromycetes</taxon>
        <taxon>Mucorales</taxon>
        <taxon>Mucorineae</taxon>
        <taxon>Mucoraceae</taxon>
        <taxon>Mucor</taxon>
    </lineage>
</organism>
<evidence type="ECO:0000313" key="2">
    <source>
        <dbReference type="EMBL" id="KAG2209121.1"/>
    </source>
</evidence>
<name>A0A8H7V3T5_9FUNG</name>
<dbReference type="EMBL" id="JAEPRC010000100">
    <property type="protein sequence ID" value="KAG2209121.1"/>
    <property type="molecule type" value="Genomic_DNA"/>
</dbReference>
<reference evidence="2" key="1">
    <citation type="submission" date="2020-12" db="EMBL/GenBank/DDBJ databases">
        <title>Metabolic potential, ecology and presence of endohyphal bacteria is reflected in genomic diversity of Mucoromycotina.</title>
        <authorList>
            <person name="Muszewska A."/>
            <person name="Okrasinska A."/>
            <person name="Steczkiewicz K."/>
            <person name="Drgas O."/>
            <person name="Orlowska M."/>
            <person name="Perlinska-Lenart U."/>
            <person name="Aleksandrzak-Piekarczyk T."/>
            <person name="Szatraj K."/>
            <person name="Zielenkiewicz U."/>
            <person name="Pilsyk S."/>
            <person name="Malc E."/>
            <person name="Mieczkowski P."/>
            <person name="Kruszewska J.S."/>
            <person name="Biernat P."/>
            <person name="Pawlowska J."/>
        </authorList>
    </citation>
    <scope>NUCLEOTIDE SEQUENCE</scope>
    <source>
        <strain evidence="2">CBS 226.32</strain>
    </source>
</reference>
<keyword evidence="3" id="KW-1185">Reference proteome</keyword>
<keyword evidence="1" id="KW-0175">Coiled coil</keyword>
<comment type="caution">
    <text evidence="2">The sequence shown here is derived from an EMBL/GenBank/DDBJ whole genome shotgun (WGS) entry which is preliminary data.</text>
</comment>
<feature type="coiled-coil region" evidence="1">
    <location>
        <begin position="175"/>
        <end position="202"/>
    </location>
</feature>
<dbReference type="OrthoDB" id="2250794at2759"/>